<dbReference type="InterPro" id="IPR052165">
    <property type="entry name" value="Membrane_assoc_protease"/>
</dbReference>
<dbReference type="InterPro" id="IPR012340">
    <property type="entry name" value="NA-bd_OB-fold"/>
</dbReference>
<organism evidence="7 8">
    <name type="scientific">Azoarcus taiwanensis</name>
    <dbReference type="NCBI Taxonomy" id="666964"/>
    <lineage>
        <taxon>Bacteria</taxon>
        <taxon>Pseudomonadati</taxon>
        <taxon>Pseudomonadota</taxon>
        <taxon>Betaproteobacteria</taxon>
        <taxon>Rhodocyclales</taxon>
        <taxon>Zoogloeaceae</taxon>
        <taxon>Azoarcus</taxon>
    </lineage>
</organism>
<accession>A0A972F6T6</accession>
<evidence type="ECO:0000256" key="3">
    <source>
        <dbReference type="ARBA" id="ARBA00022989"/>
    </source>
</evidence>
<dbReference type="EMBL" id="WTVM01000026">
    <property type="protein sequence ID" value="NMG02548.1"/>
    <property type="molecule type" value="Genomic_DNA"/>
</dbReference>
<sequence>MNALEPLFVSPWPWVIIGAILVGLEIIAPGVFLLWIGLGAVIVGLSVLIAPELPMAWQLLVFAVAMLGSIGIGFAIQRRSRISLTATTLNRELDALVGRQAEAIDGFSGGRGRIRVGDTSYTAESEAPVGAGMRLRITGRTPEGGFLVSPLQDGDQGH</sequence>
<dbReference type="GO" id="GO:0005886">
    <property type="term" value="C:plasma membrane"/>
    <property type="evidence" value="ECO:0007669"/>
    <property type="project" value="TreeGrafter"/>
</dbReference>
<reference evidence="7" key="1">
    <citation type="submission" date="2019-12" db="EMBL/GenBank/DDBJ databases">
        <title>Comparative genomics gives insights into the taxonomy of the Azoarcus-Aromatoleum group and reveals separate origins of nif in the plant-associated Azoarcus and non-plant-associated Aromatoleum sub-groups.</title>
        <authorList>
            <person name="Lafos M."/>
            <person name="Maluk M."/>
            <person name="Batista M."/>
            <person name="Junghare M."/>
            <person name="Carmona M."/>
            <person name="Faoro H."/>
            <person name="Cruz L.M."/>
            <person name="Battistoni F."/>
            <person name="De Souza E."/>
            <person name="Pedrosa F."/>
            <person name="Chen W.-M."/>
            <person name="Poole P.S."/>
            <person name="Dixon R.A."/>
            <person name="James E.K."/>
        </authorList>
    </citation>
    <scope>NUCLEOTIDE SEQUENCE</scope>
    <source>
        <strain evidence="7">NSC3</strain>
    </source>
</reference>
<dbReference type="InterPro" id="IPR002810">
    <property type="entry name" value="NfeD-like_C"/>
</dbReference>
<comment type="caution">
    <text evidence="7">The sequence shown here is derived from an EMBL/GenBank/DDBJ whole genome shotgun (WGS) entry which is preliminary data.</text>
</comment>
<evidence type="ECO:0000256" key="4">
    <source>
        <dbReference type="ARBA" id="ARBA00023136"/>
    </source>
</evidence>
<dbReference type="PANTHER" id="PTHR33507">
    <property type="entry name" value="INNER MEMBRANE PROTEIN YBBJ"/>
    <property type="match status" value="1"/>
</dbReference>
<evidence type="ECO:0000313" key="7">
    <source>
        <dbReference type="EMBL" id="NMG02548.1"/>
    </source>
</evidence>
<evidence type="ECO:0000313" key="8">
    <source>
        <dbReference type="Proteomes" id="UP000599523"/>
    </source>
</evidence>
<feature type="domain" description="NfeD-like C-terminal" evidence="6">
    <location>
        <begin position="94"/>
        <end position="140"/>
    </location>
</feature>
<evidence type="ECO:0000256" key="5">
    <source>
        <dbReference type="SAM" id="Phobius"/>
    </source>
</evidence>
<dbReference type="AlphaFoldDB" id="A0A972F6T6"/>
<keyword evidence="8" id="KW-1185">Reference proteome</keyword>
<gene>
    <name evidence="7" type="ORF">GPA21_06145</name>
</gene>
<proteinExistence type="predicted"/>
<dbReference type="Proteomes" id="UP000599523">
    <property type="component" value="Unassembled WGS sequence"/>
</dbReference>
<keyword evidence="3 5" id="KW-1133">Transmembrane helix</keyword>
<protein>
    <submittedName>
        <fullName evidence="7">NfeD family protein</fullName>
    </submittedName>
</protein>
<feature type="transmembrane region" description="Helical" evidence="5">
    <location>
        <begin position="6"/>
        <end position="24"/>
    </location>
</feature>
<feature type="transmembrane region" description="Helical" evidence="5">
    <location>
        <begin position="56"/>
        <end position="76"/>
    </location>
</feature>
<keyword evidence="4 5" id="KW-0472">Membrane</keyword>
<keyword evidence="2 5" id="KW-0812">Transmembrane</keyword>
<feature type="transmembrane region" description="Helical" evidence="5">
    <location>
        <begin position="31"/>
        <end position="50"/>
    </location>
</feature>
<dbReference type="RefSeq" id="WP_168987334.1">
    <property type="nucleotide sequence ID" value="NZ_CAWPHM010000188.1"/>
</dbReference>
<evidence type="ECO:0000256" key="1">
    <source>
        <dbReference type="ARBA" id="ARBA00004141"/>
    </source>
</evidence>
<evidence type="ECO:0000256" key="2">
    <source>
        <dbReference type="ARBA" id="ARBA00022692"/>
    </source>
</evidence>
<dbReference type="Gene3D" id="2.40.50.140">
    <property type="entry name" value="Nucleic acid-binding proteins"/>
    <property type="match status" value="1"/>
</dbReference>
<comment type="subcellular location">
    <subcellularLocation>
        <location evidence="1">Membrane</location>
        <topology evidence="1">Multi-pass membrane protein</topology>
    </subcellularLocation>
</comment>
<dbReference type="PANTHER" id="PTHR33507:SF3">
    <property type="entry name" value="INNER MEMBRANE PROTEIN YBBJ"/>
    <property type="match status" value="1"/>
</dbReference>
<name>A0A972F6T6_9RHOO</name>
<evidence type="ECO:0000259" key="6">
    <source>
        <dbReference type="Pfam" id="PF01957"/>
    </source>
</evidence>
<dbReference type="Pfam" id="PF01957">
    <property type="entry name" value="NfeD"/>
    <property type="match status" value="1"/>
</dbReference>